<dbReference type="GO" id="GO:0005524">
    <property type="term" value="F:ATP binding"/>
    <property type="evidence" value="ECO:0007669"/>
    <property type="project" value="InterPro"/>
</dbReference>
<proteinExistence type="predicted"/>
<gene>
    <name evidence="2" type="ORF">ASIM_LOCUS12075</name>
</gene>
<dbReference type="GO" id="GO:0016887">
    <property type="term" value="F:ATP hydrolysis activity"/>
    <property type="evidence" value="ECO:0007669"/>
    <property type="project" value="InterPro"/>
</dbReference>
<dbReference type="EMBL" id="UYRR01031136">
    <property type="protein sequence ID" value="VDK46496.1"/>
    <property type="molecule type" value="Genomic_DNA"/>
</dbReference>
<dbReference type="AlphaFoldDB" id="A0A0M3JWF5"/>
<dbReference type="Proteomes" id="UP000267096">
    <property type="component" value="Unassembled WGS sequence"/>
</dbReference>
<dbReference type="OrthoDB" id="3046016at2759"/>
<evidence type="ECO:0000313" key="3">
    <source>
        <dbReference type="Proteomes" id="UP000267096"/>
    </source>
</evidence>
<protein>
    <submittedName>
        <fullName evidence="4">Gluconokinase</fullName>
    </submittedName>
</protein>
<evidence type="ECO:0000313" key="2">
    <source>
        <dbReference type="EMBL" id="VDK46496.1"/>
    </source>
</evidence>
<dbReference type="InterPro" id="IPR027417">
    <property type="entry name" value="P-loop_NTPase"/>
</dbReference>
<dbReference type="Pfam" id="PF00004">
    <property type="entry name" value="AAA"/>
    <property type="match status" value="1"/>
</dbReference>
<dbReference type="InterPro" id="IPR003959">
    <property type="entry name" value="ATPase_AAA_core"/>
</dbReference>
<reference evidence="2 3" key="2">
    <citation type="submission" date="2018-11" db="EMBL/GenBank/DDBJ databases">
        <authorList>
            <consortium name="Pathogen Informatics"/>
        </authorList>
    </citation>
    <scope>NUCLEOTIDE SEQUENCE [LARGE SCALE GENOMIC DNA]</scope>
</reference>
<keyword evidence="3" id="KW-1185">Reference proteome</keyword>
<dbReference type="PANTHER" id="PTHR14690">
    <property type="entry name" value="IQ MOTIF CONTAINING WITH AAA DOMAIN 1"/>
    <property type="match status" value="1"/>
</dbReference>
<dbReference type="Gene3D" id="3.40.50.300">
    <property type="entry name" value="P-loop containing nucleotide triphosphate hydrolases"/>
    <property type="match status" value="1"/>
</dbReference>
<dbReference type="SUPFAM" id="SSF52540">
    <property type="entry name" value="P-loop containing nucleoside triphosphate hydrolases"/>
    <property type="match status" value="1"/>
</dbReference>
<reference evidence="4" key="1">
    <citation type="submission" date="2017-02" db="UniProtKB">
        <authorList>
            <consortium name="WormBaseParasite"/>
        </authorList>
    </citation>
    <scope>IDENTIFICATION</scope>
</reference>
<dbReference type="PANTHER" id="PTHR14690:SF0">
    <property type="entry name" value="IQ MOTIF CONTAINING WITH AAA DOMAIN 1"/>
    <property type="match status" value="1"/>
</dbReference>
<dbReference type="InterPro" id="IPR052267">
    <property type="entry name" value="N-DRC_Component"/>
</dbReference>
<dbReference type="PROSITE" id="PS50096">
    <property type="entry name" value="IQ"/>
    <property type="match status" value="1"/>
</dbReference>
<name>A0A0M3JWF5_ANISI</name>
<dbReference type="WBParaSite" id="ASIM_0001260901-mRNA-1">
    <property type="protein sequence ID" value="ASIM_0001260901-mRNA-1"/>
    <property type="gene ID" value="ASIM_0001260901"/>
</dbReference>
<accession>A0A0M3JWF5</accession>
<sequence>MPPFQFIGEKDRRISLVYKQFAILSQLIAALDDHLFITRQVRDQLALLSATKQLHVHFYRYMLVHFNEHLPTIFTQRFNFTPRDEVITNIYWYLLLSHYYSYFNCNYCCFEWNESVMVSSQLVSFERFQLENERIEYGKIIEMQKCVRKFGSYSKEIGEDDELIEITSSVEGEMLYSIDEACTVVQCWERVYQSVTRFNYLKEIRRKAYDLKTSHKPVDPLKAIIMLQARTRGMLARKMVNNWRNAEMKVLEMNVESLLRSKIDARKGIRYTRNVHGYVHISHIRQHKFRSNLASIASLPRNFMFMFILAESLYHELLIADIIKHRPKTECISLNDLITFTCMAHIGKTKRLLFDCRTIVYCTTVIPHILKSWNFAGNDLRRGSLLIVGDENCGKTAWCCAIAEFCAATRVSLSAKEIALKGAKKLIRTIEQNLFEQFEIKFQLNFGEIYQKITSFVLKFAKRDNYCVVEIDHLEVFNDCRKKAKTKSIRKLMLCSLLESLQNTNAQIIGMSRTFQLDKQILDFFVNILCLPSSPSNNSFDVMVDRLSRRLENDRLPRIPTTISDLWKAGK</sequence>
<evidence type="ECO:0000259" key="1">
    <source>
        <dbReference type="Pfam" id="PF00004"/>
    </source>
</evidence>
<dbReference type="UniPathway" id="UPA00792"/>
<evidence type="ECO:0000313" key="4">
    <source>
        <dbReference type="WBParaSite" id="ASIM_0001260901-mRNA-1"/>
    </source>
</evidence>
<feature type="domain" description="ATPase AAA-type core" evidence="1">
    <location>
        <begin position="385"/>
        <end position="524"/>
    </location>
</feature>
<organism evidence="4">
    <name type="scientific">Anisakis simplex</name>
    <name type="common">Herring worm</name>
    <dbReference type="NCBI Taxonomy" id="6269"/>
    <lineage>
        <taxon>Eukaryota</taxon>
        <taxon>Metazoa</taxon>
        <taxon>Ecdysozoa</taxon>
        <taxon>Nematoda</taxon>
        <taxon>Chromadorea</taxon>
        <taxon>Rhabditida</taxon>
        <taxon>Spirurina</taxon>
        <taxon>Ascaridomorpha</taxon>
        <taxon>Ascaridoidea</taxon>
        <taxon>Anisakidae</taxon>
        <taxon>Anisakis</taxon>
        <taxon>Anisakis simplex complex</taxon>
    </lineage>
</organism>
<dbReference type="Gene3D" id="1.20.5.190">
    <property type="match status" value="1"/>
</dbReference>